<name>A0ABV4CFY0_9PSEU</name>
<accession>A0ABV4CFY0</accession>
<dbReference type="Proteomes" id="UP001564626">
    <property type="component" value="Unassembled WGS sequence"/>
</dbReference>
<keyword evidence="2" id="KW-1185">Reference proteome</keyword>
<evidence type="ECO:0000313" key="2">
    <source>
        <dbReference type="Proteomes" id="UP001564626"/>
    </source>
</evidence>
<organism evidence="1 2">
    <name type="scientific">Saccharopolyspora cebuensis</name>
    <dbReference type="NCBI Taxonomy" id="418759"/>
    <lineage>
        <taxon>Bacteria</taxon>
        <taxon>Bacillati</taxon>
        <taxon>Actinomycetota</taxon>
        <taxon>Actinomycetes</taxon>
        <taxon>Pseudonocardiales</taxon>
        <taxon>Pseudonocardiaceae</taxon>
        <taxon>Saccharopolyspora</taxon>
    </lineage>
</organism>
<gene>
    <name evidence="1" type="ORF">AB8O55_11440</name>
</gene>
<dbReference type="EMBL" id="JBGEHV010000016">
    <property type="protein sequence ID" value="MEY8040010.1"/>
    <property type="molecule type" value="Genomic_DNA"/>
</dbReference>
<protein>
    <submittedName>
        <fullName evidence="1">Uncharacterized protein</fullName>
    </submittedName>
</protein>
<reference evidence="1 2" key="1">
    <citation type="submission" date="2024-08" db="EMBL/GenBank/DDBJ databases">
        <title>Genome mining of Saccharopolyspora cebuensis PGLac3 from Nigerian medicinal plant.</title>
        <authorList>
            <person name="Ezeobiora C.E."/>
            <person name="Igbokwe N.H."/>
            <person name="Amin D.H."/>
            <person name="Mendie U.E."/>
        </authorList>
    </citation>
    <scope>NUCLEOTIDE SEQUENCE [LARGE SCALE GENOMIC DNA]</scope>
    <source>
        <strain evidence="1 2">PGLac3</strain>
    </source>
</reference>
<comment type="caution">
    <text evidence="1">The sequence shown here is derived from an EMBL/GenBank/DDBJ whole genome shotgun (WGS) entry which is preliminary data.</text>
</comment>
<sequence length="167" mass="18175">MATSPPNPERMLGIYLNDHLAGSTLGTALAARIARRHRGTATGCELDALAREIRADRASLHGAMRSIGVRVAPHKVALAWLAEKAGRLKLNGALWTPTPLSSVLELEMLALGVRGKAAGWRTLLSRAETDRRLDADRLRELITRADHQLEALEELRIQAAARTFGGF</sequence>
<dbReference type="RefSeq" id="WP_345363230.1">
    <property type="nucleotide sequence ID" value="NZ_BAABII010000009.1"/>
</dbReference>
<proteinExistence type="predicted"/>
<evidence type="ECO:0000313" key="1">
    <source>
        <dbReference type="EMBL" id="MEY8040010.1"/>
    </source>
</evidence>